<keyword evidence="1 3" id="KW-0808">Transferase</keyword>
<dbReference type="RefSeq" id="WP_173087047.1">
    <property type="nucleotide sequence ID" value="NZ_BLTE01000025.1"/>
</dbReference>
<dbReference type="Pfam" id="PF13649">
    <property type="entry name" value="Methyltransf_25"/>
    <property type="match status" value="1"/>
</dbReference>
<dbReference type="EC" id="2.1.1.-" evidence="3"/>
<dbReference type="Proteomes" id="UP000494245">
    <property type="component" value="Unassembled WGS sequence"/>
</dbReference>
<dbReference type="GO" id="GO:0008168">
    <property type="term" value="F:methyltransferase activity"/>
    <property type="evidence" value="ECO:0007669"/>
    <property type="project" value="UniProtKB-KW"/>
</dbReference>
<reference evidence="3 4" key="1">
    <citation type="submission" date="2020-04" db="EMBL/GenBank/DDBJ databases">
        <authorList>
            <consortium name="Desulfovibrio sp. FSS-1 genome sequencing consortium"/>
            <person name="Shimoshige H."/>
            <person name="Kobayashi H."/>
            <person name="Maekawa T."/>
        </authorList>
    </citation>
    <scope>NUCLEOTIDE SEQUENCE [LARGE SCALE GENOMIC DNA]</scope>
    <source>
        <strain evidence="3 4">SIID29052-01</strain>
    </source>
</reference>
<evidence type="ECO:0000313" key="4">
    <source>
        <dbReference type="Proteomes" id="UP000494245"/>
    </source>
</evidence>
<comment type="caution">
    <text evidence="3">The sequence shown here is derived from an EMBL/GenBank/DDBJ whole genome shotgun (WGS) entry which is preliminary data.</text>
</comment>
<organism evidence="3 4">
    <name type="scientific">Fundidesulfovibrio magnetotacticus</name>
    <dbReference type="NCBI Taxonomy" id="2730080"/>
    <lineage>
        <taxon>Bacteria</taxon>
        <taxon>Pseudomonadati</taxon>
        <taxon>Thermodesulfobacteriota</taxon>
        <taxon>Desulfovibrionia</taxon>
        <taxon>Desulfovibrionales</taxon>
        <taxon>Desulfovibrionaceae</taxon>
        <taxon>Fundidesulfovibrio</taxon>
    </lineage>
</organism>
<reference evidence="3 4" key="2">
    <citation type="submission" date="2020-05" db="EMBL/GenBank/DDBJ databases">
        <title>Draft genome sequence of Desulfovibrio sp. strainFSS-1.</title>
        <authorList>
            <person name="Shimoshige H."/>
            <person name="Kobayashi H."/>
            <person name="Maekawa T."/>
        </authorList>
    </citation>
    <scope>NUCLEOTIDE SEQUENCE [LARGE SCALE GENOMIC DNA]</scope>
    <source>
        <strain evidence="3 4">SIID29052-01</strain>
    </source>
</reference>
<dbReference type="InterPro" id="IPR041698">
    <property type="entry name" value="Methyltransf_25"/>
</dbReference>
<dbReference type="PANTHER" id="PTHR43861">
    <property type="entry name" value="TRANS-ACONITATE 2-METHYLTRANSFERASE-RELATED"/>
    <property type="match status" value="1"/>
</dbReference>
<evidence type="ECO:0000256" key="1">
    <source>
        <dbReference type="ARBA" id="ARBA00022679"/>
    </source>
</evidence>
<dbReference type="GO" id="GO:0032259">
    <property type="term" value="P:methylation"/>
    <property type="evidence" value="ECO:0007669"/>
    <property type="project" value="UniProtKB-KW"/>
</dbReference>
<dbReference type="AlphaFoldDB" id="A0A6V8M0Z9"/>
<evidence type="ECO:0000259" key="2">
    <source>
        <dbReference type="Pfam" id="PF13649"/>
    </source>
</evidence>
<dbReference type="PANTHER" id="PTHR43861:SF6">
    <property type="entry name" value="METHYLTRANSFERASE TYPE 11"/>
    <property type="match status" value="1"/>
</dbReference>
<dbReference type="Gene3D" id="3.40.50.150">
    <property type="entry name" value="Vaccinia Virus protein VP39"/>
    <property type="match status" value="1"/>
</dbReference>
<dbReference type="SUPFAM" id="SSF53335">
    <property type="entry name" value="S-adenosyl-L-methionine-dependent methyltransferases"/>
    <property type="match status" value="1"/>
</dbReference>
<proteinExistence type="predicted"/>
<name>A0A6V8M0Z9_9BACT</name>
<sequence>MSTLQIYVPMPWAERVIIALRAIPQLRDKVSLKRHGTLDLAKLRCFFMEFHGSGMTARFPLMYPLSGYRHHPFYAPQHQLHQLRGVDWIMLGRGIDEFTTWVLAYMAANPRDGVSLLAYDRLTGALGRERARGDIPVPVHKIAFFTNHADVTKRKDQLLSHEEAGWDKTGYSQIHDKLHFALPLIERYFPGTPLNILDIGCGLGQTTRTLGRMYPASRVVGTDWSLDSLEIAQHHFDLPNVSFLRADFQAMPFKDLTFDLIISFSALNIAANQRLAARESFRMLAPGGLFVSATLVEDGFHFWNFPSSLAWPTHSDLSLPDWYEVAAAHGLGCELRPWVRFGANFFQPEQKRLEQHFNEVVGDLHENPPETYRPFIPAAILAASSLLPAKVPPAYLPGPHADRIETIIRSAGEESDVVWDAAAFAWSDVASFSLQLTPEAKPFLQACLPSAAPVLEEFLTILQPATHKTGGQGVATLP</sequence>
<gene>
    <name evidence="3" type="ORF">NNJEOMEG_03782</name>
</gene>
<accession>A0A6V8M0Z9</accession>
<dbReference type="EMBL" id="BLTE01000025">
    <property type="protein sequence ID" value="GFK95909.1"/>
    <property type="molecule type" value="Genomic_DNA"/>
</dbReference>
<evidence type="ECO:0000313" key="3">
    <source>
        <dbReference type="EMBL" id="GFK95909.1"/>
    </source>
</evidence>
<dbReference type="InterPro" id="IPR029063">
    <property type="entry name" value="SAM-dependent_MTases_sf"/>
</dbReference>
<feature type="domain" description="Methyltransferase" evidence="2">
    <location>
        <begin position="196"/>
        <end position="288"/>
    </location>
</feature>
<keyword evidence="4" id="KW-1185">Reference proteome</keyword>
<protein>
    <submittedName>
        <fullName evidence="3">Phthiotriol/phenolphthiotriol dimycocerosates methyltransferase</fullName>
        <ecNumber evidence="3">2.1.1.-</ecNumber>
    </submittedName>
</protein>
<keyword evidence="3" id="KW-0489">Methyltransferase</keyword>
<dbReference type="CDD" id="cd02440">
    <property type="entry name" value="AdoMet_MTases"/>
    <property type="match status" value="1"/>
</dbReference>